<dbReference type="AlphaFoldDB" id="W2YHM4"/>
<evidence type="ECO:0000313" key="3">
    <source>
        <dbReference type="Proteomes" id="UP000018948"/>
    </source>
</evidence>
<accession>W2YHM4</accession>
<dbReference type="Gene3D" id="2.40.50.40">
    <property type="match status" value="1"/>
</dbReference>
<dbReference type="InterPro" id="IPR023780">
    <property type="entry name" value="Chromo_domain"/>
</dbReference>
<name>W2YHM4_PHYNI</name>
<proteinExistence type="predicted"/>
<dbReference type="OrthoDB" id="162055at2759"/>
<dbReference type="Pfam" id="PF00385">
    <property type="entry name" value="Chromo"/>
    <property type="match status" value="1"/>
</dbReference>
<evidence type="ECO:0000259" key="1">
    <source>
        <dbReference type="PROSITE" id="PS50013"/>
    </source>
</evidence>
<feature type="domain" description="Chromo" evidence="1">
    <location>
        <begin position="104"/>
        <end position="149"/>
    </location>
</feature>
<dbReference type="PROSITE" id="PS50013">
    <property type="entry name" value="CHROMO_2"/>
    <property type="match status" value="1"/>
</dbReference>
<dbReference type="InterPro" id="IPR000953">
    <property type="entry name" value="Chromo/chromo_shadow_dom"/>
</dbReference>
<dbReference type="EMBL" id="ANIY01003604">
    <property type="protein sequence ID" value="ETP34560.1"/>
    <property type="molecule type" value="Genomic_DNA"/>
</dbReference>
<dbReference type="InterPro" id="IPR056924">
    <property type="entry name" value="SH3_Tf2-1"/>
</dbReference>
<protein>
    <recommendedName>
        <fullName evidence="1">Chromo domain-containing protein</fullName>
    </recommendedName>
</protein>
<sequence length="192" mass="22301">MAQYYNQNRRPQMFTVGDEVLLSGVNLAEKHLGTTKRKLGPRWIGPYAVTKTIGRGYYQLALPPKLRLHPVFHTSLIKPYIAADHRRAVQRIFKVRLPDGTEGELVEDIINHKKKKGGVLYEVKWIGQQKTTWEPQENLRTVQGLIDRYIDDAGFARRRECREISRSKEIGIIGHYLWFQFSRKSSTCGKTY</sequence>
<reference evidence="2 3" key="1">
    <citation type="submission" date="2013-11" db="EMBL/GenBank/DDBJ databases">
        <title>The Genome Sequence of Phytophthora parasitica P10297.</title>
        <authorList>
            <consortium name="The Broad Institute Genomics Platform"/>
            <person name="Russ C."/>
            <person name="Tyler B."/>
            <person name="Panabieres F."/>
            <person name="Shan W."/>
            <person name="Tripathy S."/>
            <person name="Grunwald N."/>
            <person name="Machado M."/>
            <person name="Johnson C.S."/>
            <person name="Walker B."/>
            <person name="Young S.K."/>
            <person name="Zeng Q."/>
            <person name="Gargeya S."/>
            <person name="Fitzgerald M."/>
            <person name="Haas B."/>
            <person name="Abouelleil A."/>
            <person name="Allen A.W."/>
            <person name="Alvarado L."/>
            <person name="Arachchi H.M."/>
            <person name="Berlin A.M."/>
            <person name="Chapman S.B."/>
            <person name="Gainer-Dewar J."/>
            <person name="Goldberg J."/>
            <person name="Griggs A."/>
            <person name="Gujja S."/>
            <person name="Hansen M."/>
            <person name="Howarth C."/>
            <person name="Imamovic A."/>
            <person name="Ireland A."/>
            <person name="Larimer J."/>
            <person name="McCowan C."/>
            <person name="Murphy C."/>
            <person name="Pearson M."/>
            <person name="Poon T.W."/>
            <person name="Priest M."/>
            <person name="Roberts A."/>
            <person name="Saif S."/>
            <person name="Shea T."/>
            <person name="Sisk P."/>
            <person name="Sykes S."/>
            <person name="Wortman J."/>
            <person name="Nusbaum C."/>
            <person name="Birren B."/>
        </authorList>
    </citation>
    <scope>NUCLEOTIDE SEQUENCE [LARGE SCALE GENOMIC DNA]</scope>
    <source>
        <strain evidence="2 3">P10297</strain>
    </source>
</reference>
<dbReference type="Proteomes" id="UP000018948">
    <property type="component" value="Unassembled WGS sequence"/>
</dbReference>
<dbReference type="PANTHER" id="PTHR46148:SF57">
    <property type="entry name" value="OS12G0499874 PROTEIN"/>
    <property type="match status" value="1"/>
</dbReference>
<organism evidence="2 3">
    <name type="scientific">Phytophthora nicotianae P10297</name>
    <dbReference type="NCBI Taxonomy" id="1317064"/>
    <lineage>
        <taxon>Eukaryota</taxon>
        <taxon>Sar</taxon>
        <taxon>Stramenopiles</taxon>
        <taxon>Oomycota</taxon>
        <taxon>Peronosporomycetes</taxon>
        <taxon>Peronosporales</taxon>
        <taxon>Peronosporaceae</taxon>
        <taxon>Phytophthora</taxon>
    </lineage>
</organism>
<dbReference type="PANTHER" id="PTHR46148">
    <property type="entry name" value="CHROMO DOMAIN-CONTAINING PROTEIN"/>
    <property type="match status" value="1"/>
</dbReference>
<dbReference type="CDD" id="cd00024">
    <property type="entry name" value="CD_CSD"/>
    <property type="match status" value="1"/>
</dbReference>
<dbReference type="SUPFAM" id="SSF54160">
    <property type="entry name" value="Chromo domain-like"/>
    <property type="match status" value="1"/>
</dbReference>
<dbReference type="Pfam" id="PF24626">
    <property type="entry name" value="SH3_Tf2-1"/>
    <property type="match status" value="1"/>
</dbReference>
<evidence type="ECO:0000313" key="2">
    <source>
        <dbReference type="EMBL" id="ETP34560.1"/>
    </source>
</evidence>
<dbReference type="SMART" id="SM00298">
    <property type="entry name" value="CHROMO"/>
    <property type="match status" value="1"/>
</dbReference>
<comment type="caution">
    <text evidence="2">The sequence shown here is derived from an EMBL/GenBank/DDBJ whole genome shotgun (WGS) entry which is preliminary data.</text>
</comment>
<gene>
    <name evidence="2" type="ORF">F442_17136</name>
</gene>
<dbReference type="InterPro" id="IPR016197">
    <property type="entry name" value="Chromo-like_dom_sf"/>
</dbReference>